<name>A0A495ADX9_9BACI</name>
<evidence type="ECO:0000259" key="3">
    <source>
        <dbReference type="Pfam" id="PF12850"/>
    </source>
</evidence>
<dbReference type="Gene3D" id="3.60.21.10">
    <property type="match status" value="1"/>
</dbReference>
<comment type="similarity">
    <text evidence="1 2">Belongs to the metallophosphoesterase superfamily. YfcE family.</text>
</comment>
<keyword evidence="2" id="KW-0479">Metal-binding</keyword>
<comment type="caution">
    <text evidence="4">The sequence shown here is derived from an EMBL/GenBank/DDBJ whole genome shotgun (WGS) entry which is preliminary data.</text>
</comment>
<evidence type="ECO:0000313" key="4">
    <source>
        <dbReference type="EMBL" id="RKQ37933.1"/>
    </source>
</evidence>
<proteinExistence type="inferred from homology"/>
<dbReference type="InterPro" id="IPR024654">
    <property type="entry name" value="Calcineurin-like_PHP_lpxH"/>
</dbReference>
<dbReference type="Pfam" id="PF12850">
    <property type="entry name" value="Metallophos_2"/>
    <property type="match status" value="1"/>
</dbReference>
<protein>
    <recommendedName>
        <fullName evidence="2">Phosphoesterase</fullName>
        <ecNumber evidence="2">3.1.4.-</ecNumber>
    </recommendedName>
</protein>
<dbReference type="RefSeq" id="WP_121203006.1">
    <property type="nucleotide sequence ID" value="NZ_RBZP01000001.1"/>
</dbReference>
<dbReference type="OrthoDB" id="9800565at2"/>
<evidence type="ECO:0000256" key="1">
    <source>
        <dbReference type="ARBA" id="ARBA00008950"/>
    </source>
</evidence>
<gene>
    <name evidence="4" type="ORF">D8M06_03810</name>
</gene>
<dbReference type="GO" id="GO:0016787">
    <property type="term" value="F:hydrolase activity"/>
    <property type="evidence" value="ECO:0007669"/>
    <property type="project" value="UniProtKB-UniRule"/>
</dbReference>
<dbReference type="GO" id="GO:0046872">
    <property type="term" value="F:metal ion binding"/>
    <property type="evidence" value="ECO:0007669"/>
    <property type="project" value="UniProtKB-KW"/>
</dbReference>
<evidence type="ECO:0000313" key="5">
    <source>
        <dbReference type="Proteomes" id="UP000269301"/>
    </source>
</evidence>
<dbReference type="NCBIfam" id="TIGR00040">
    <property type="entry name" value="yfcE"/>
    <property type="match status" value="1"/>
</dbReference>
<evidence type="ECO:0000256" key="2">
    <source>
        <dbReference type="RuleBase" id="RU362039"/>
    </source>
</evidence>
<dbReference type="InterPro" id="IPR029052">
    <property type="entry name" value="Metallo-depent_PP-like"/>
</dbReference>
<comment type="cofactor">
    <cofactor evidence="2">
        <name>a divalent metal cation</name>
        <dbReference type="ChEBI" id="CHEBI:60240"/>
    </cofactor>
</comment>
<dbReference type="Proteomes" id="UP000269301">
    <property type="component" value="Unassembled WGS sequence"/>
</dbReference>
<dbReference type="EMBL" id="RBZP01000001">
    <property type="protein sequence ID" value="RKQ37933.1"/>
    <property type="molecule type" value="Genomic_DNA"/>
</dbReference>
<dbReference type="InterPro" id="IPR041802">
    <property type="entry name" value="MPP_YfcE"/>
</dbReference>
<dbReference type="PANTHER" id="PTHR11124">
    <property type="entry name" value="VACUOLAR SORTING PROTEIN VPS29"/>
    <property type="match status" value="1"/>
</dbReference>
<dbReference type="InterPro" id="IPR000979">
    <property type="entry name" value="Phosphodiesterase_MJ0936/Vps29"/>
</dbReference>
<accession>A0A495ADX9</accession>
<reference evidence="4 5" key="1">
    <citation type="journal article" date="2016" name="Int. J. Syst. Evol. Microbiol.">
        <title>Oceanobacillus halophilus sp. nov., a novel moderately halophilic bacterium from a hypersaline lake.</title>
        <authorList>
            <person name="Amoozegar M.A."/>
            <person name="Bagheri M."/>
            <person name="Makhdoumi A."/>
            <person name="Nikou M.M."/>
            <person name="Fazeli S.A.S."/>
            <person name="Schumann P."/>
            <person name="Sproer C."/>
            <person name="Sanchez-Porro C."/>
            <person name="Ventosa A."/>
        </authorList>
    </citation>
    <scope>NUCLEOTIDE SEQUENCE [LARGE SCALE GENOMIC DNA]</scope>
    <source>
        <strain evidence="4 5">DSM 23996</strain>
    </source>
</reference>
<dbReference type="EC" id="3.1.4.-" evidence="2"/>
<sequence>MNQVLIVSDSHGLTEEINRIKRRHHVNEMIHCGDSELDFDSDELSGFRKVAGNCDFDLKFPNEEVITIEGLTFFVTHGHLHNVKSNVMNLSYRAQEVGANVICFGHTHIAGAEQVDQQLFVNPGSIRLPRNRPEKTYAIMEWESSNEIIVNFYTAEGEKVHEMTYHASL</sequence>
<dbReference type="CDD" id="cd00841">
    <property type="entry name" value="MPP_YfcE"/>
    <property type="match status" value="1"/>
</dbReference>
<dbReference type="SUPFAM" id="SSF56300">
    <property type="entry name" value="Metallo-dependent phosphatases"/>
    <property type="match status" value="1"/>
</dbReference>
<feature type="domain" description="Calcineurin-like phosphoesterase" evidence="3">
    <location>
        <begin position="4"/>
        <end position="144"/>
    </location>
</feature>
<organism evidence="4 5">
    <name type="scientific">Oceanobacillus halophilus</name>
    <dbReference type="NCBI Taxonomy" id="930130"/>
    <lineage>
        <taxon>Bacteria</taxon>
        <taxon>Bacillati</taxon>
        <taxon>Bacillota</taxon>
        <taxon>Bacilli</taxon>
        <taxon>Bacillales</taxon>
        <taxon>Bacillaceae</taxon>
        <taxon>Oceanobacillus</taxon>
    </lineage>
</organism>
<keyword evidence="5" id="KW-1185">Reference proteome</keyword>
<dbReference type="AlphaFoldDB" id="A0A495ADX9"/>